<dbReference type="OrthoDB" id="1117699at2"/>
<evidence type="ECO:0000313" key="2">
    <source>
        <dbReference type="Proteomes" id="UP000237056"/>
    </source>
</evidence>
<name>A0A2S4N547_9FLAO</name>
<dbReference type="RefSeq" id="WP_103726991.1">
    <property type="nucleotide sequence ID" value="NZ_PQNY01000021.1"/>
</dbReference>
<reference evidence="1 2" key="1">
    <citation type="submission" date="2018-01" db="EMBL/GenBank/DDBJ databases">
        <title>Genomic Encyclopedia of Type Strains, Phase I: the one thousand microbial genomes (KMG-I) project.</title>
        <authorList>
            <person name="Goeker M."/>
        </authorList>
    </citation>
    <scope>NUCLEOTIDE SEQUENCE [LARGE SCALE GENOMIC DNA]</scope>
    <source>
        <strain evidence="1 2">DSM 17960</strain>
    </source>
</reference>
<sequence>MKKIYFLLIIFSAYQCFSQKDRGTITLLNGTVLSGLVKVTSSSFKFKATEDSETIKYDYNDAISATVTNSKNEELKYEYVYVEYQKKPLLLTVVIDGYLKLYGEYTTSFGGGMALGTGYRSTSTYHIKRANDKFGQYFVAYGYIPKIGFKKVVKNYFTDCPELQNKVASDEFKKDDFKKIVVYYNQTCAP</sequence>
<protein>
    <submittedName>
        <fullName evidence="1">Uncharacterized protein</fullName>
    </submittedName>
</protein>
<accession>A0A2S4N547</accession>
<organism evidence="1 2">
    <name type="scientific">Flavobacterium croceum DSM 17960</name>
    <dbReference type="NCBI Taxonomy" id="1121886"/>
    <lineage>
        <taxon>Bacteria</taxon>
        <taxon>Pseudomonadati</taxon>
        <taxon>Bacteroidota</taxon>
        <taxon>Flavobacteriia</taxon>
        <taxon>Flavobacteriales</taxon>
        <taxon>Flavobacteriaceae</taxon>
        <taxon>Flavobacterium</taxon>
    </lineage>
</organism>
<gene>
    <name evidence="1" type="ORF">Q361_12111</name>
</gene>
<comment type="caution">
    <text evidence="1">The sequence shown here is derived from an EMBL/GenBank/DDBJ whole genome shotgun (WGS) entry which is preliminary data.</text>
</comment>
<dbReference type="AlphaFoldDB" id="A0A2S4N547"/>
<evidence type="ECO:0000313" key="1">
    <source>
        <dbReference type="EMBL" id="POS00811.1"/>
    </source>
</evidence>
<proteinExistence type="predicted"/>
<keyword evidence="2" id="KW-1185">Reference proteome</keyword>
<dbReference type="Proteomes" id="UP000237056">
    <property type="component" value="Unassembled WGS sequence"/>
</dbReference>
<dbReference type="EMBL" id="PQNY01000021">
    <property type="protein sequence ID" value="POS00811.1"/>
    <property type="molecule type" value="Genomic_DNA"/>
</dbReference>